<dbReference type="RefSeq" id="WP_165141842.1">
    <property type="nucleotide sequence ID" value="NZ_CP049255.1"/>
</dbReference>
<protein>
    <submittedName>
        <fullName evidence="1">Uncharacterized protein</fullName>
    </submittedName>
</protein>
<keyword evidence="2" id="KW-1185">Reference proteome</keyword>
<evidence type="ECO:0000313" key="1">
    <source>
        <dbReference type="EMBL" id="MBB2975096.1"/>
    </source>
</evidence>
<sequence>MGIEFHVGRTDHHSVEDYLGRDHDGVTAINLEAKYASHQEAVAEVAHSEGIAVFLDPRTDRLEHPGLHLQQLPGYREEGYRVAELAASDSTRQRLAESVVDAQVGLVSSITPAYFFGQDERSMNLNLDLADITRTMTDLPVRPIVTMKSRVSAQTLAQVAEDYARLGFDQVDLRFSPLGGEHDSITKIRSVFAATQMFTSAGVAVTLGHAGNIGQVAYALGYISSFSSGIGMGEKVNLASDYQRQNQPPRRGADGRTLGGGQWEGVYLPGLAMTLKKSRAAALLEHSDIRTRIGRCRVGACSNSVTGPTSDHRSHYLHSKAGEVAFLQNTPAPWRAEAEIKRLRRAHELREIVNSDYKKRGEPLLQTRTLKSLLDEIGIARNEAVA</sequence>
<proteinExistence type="predicted"/>
<comment type="caution">
    <text evidence="1">The sequence shown here is derived from an EMBL/GenBank/DDBJ whole genome shotgun (WGS) entry which is preliminary data.</text>
</comment>
<evidence type="ECO:0000313" key="2">
    <source>
        <dbReference type="Proteomes" id="UP000529310"/>
    </source>
</evidence>
<accession>A0A7W4V1H1</accession>
<reference evidence="1 2" key="1">
    <citation type="submission" date="2020-08" db="EMBL/GenBank/DDBJ databases">
        <title>Sequencing the genomes of 1000 actinobacteria strains.</title>
        <authorList>
            <person name="Klenk H.-P."/>
        </authorList>
    </citation>
    <scope>NUCLEOTIDE SEQUENCE [LARGE SCALE GENOMIC DNA]</scope>
    <source>
        <strain evidence="1 2">DSM 27099</strain>
    </source>
</reference>
<dbReference type="EMBL" id="JACHWQ010000001">
    <property type="protein sequence ID" value="MBB2975096.1"/>
    <property type="molecule type" value="Genomic_DNA"/>
</dbReference>
<gene>
    <name evidence="1" type="ORF">FHX49_000637</name>
</gene>
<name>A0A7W4V1H1_9MICO</name>
<organism evidence="1 2">
    <name type="scientific">Microbacterium endophyticum</name>
    <dbReference type="NCBI Taxonomy" id="1526412"/>
    <lineage>
        <taxon>Bacteria</taxon>
        <taxon>Bacillati</taxon>
        <taxon>Actinomycetota</taxon>
        <taxon>Actinomycetes</taxon>
        <taxon>Micrococcales</taxon>
        <taxon>Microbacteriaceae</taxon>
        <taxon>Microbacterium</taxon>
    </lineage>
</organism>
<dbReference type="AlphaFoldDB" id="A0A7W4V1H1"/>
<dbReference type="Proteomes" id="UP000529310">
    <property type="component" value="Unassembled WGS sequence"/>
</dbReference>